<protein>
    <submittedName>
        <fullName evidence="1">Uncharacterized protein</fullName>
    </submittedName>
</protein>
<keyword evidence="2" id="KW-1185">Reference proteome</keyword>
<sequence length="39" mass="4607">MDGINQYIKQHDNEKTKANTLLDNNRNPKLSCIIMYKLK</sequence>
<dbReference type="KEGG" id="xpo:XPG1_0700"/>
<evidence type="ECO:0000313" key="2">
    <source>
        <dbReference type="Proteomes" id="UP000032735"/>
    </source>
</evidence>
<dbReference type="AlphaFoldDB" id="A0A068R2L0"/>
<dbReference type="HOGENOM" id="CLU_3319533_0_0_6"/>
<organism evidence="1 2">
    <name type="scientific">Xenorhabdus poinarii G6</name>
    <dbReference type="NCBI Taxonomy" id="1354304"/>
    <lineage>
        <taxon>Bacteria</taxon>
        <taxon>Pseudomonadati</taxon>
        <taxon>Pseudomonadota</taxon>
        <taxon>Gammaproteobacteria</taxon>
        <taxon>Enterobacterales</taxon>
        <taxon>Morganellaceae</taxon>
        <taxon>Xenorhabdus</taxon>
    </lineage>
</organism>
<name>A0A068R2L0_9GAMM</name>
<accession>A0A068R2L0</accession>
<proteinExistence type="predicted"/>
<reference evidence="1 2" key="1">
    <citation type="submission" date="2013-07" db="EMBL/GenBank/DDBJ databases">
        <authorList>
            <person name="Genoscope - CEA"/>
        </authorList>
    </citation>
    <scope>NUCLEOTIDE SEQUENCE [LARGE SCALE GENOMIC DNA]</scope>
    <source>
        <strain evidence="1 2">G6</strain>
    </source>
</reference>
<dbReference type="Proteomes" id="UP000032735">
    <property type="component" value="Chromosome"/>
</dbReference>
<dbReference type="EMBL" id="FO704551">
    <property type="protein sequence ID" value="CDG20355.1"/>
    <property type="molecule type" value="Genomic_DNA"/>
</dbReference>
<evidence type="ECO:0000313" key="1">
    <source>
        <dbReference type="EMBL" id="CDG20355.1"/>
    </source>
</evidence>
<gene>
    <name evidence="1" type="ORF">XPG1_0700</name>
</gene>